<feature type="compositionally biased region" description="Low complexity" evidence="4">
    <location>
        <begin position="66"/>
        <end position="78"/>
    </location>
</feature>
<feature type="compositionally biased region" description="Low complexity" evidence="4">
    <location>
        <begin position="33"/>
        <end position="47"/>
    </location>
</feature>
<feature type="repeat" description="ANK" evidence="3">
    <location>
        <begin position="198"/>
        <end position="230"/>
    </location>
</feature>
<dbReference type="Pfam" id="PF12796">
    <property type="entry name" value="Ank_2"/>
    <property type="match status" value="1"/>
</dbReference>
<dbReference type="SUPFAM" id="SSF48403">
    <property type="entry name" value="Ankyrin repeat"/>
    <property type="match status" value="1"/>
</dbReference>
<proteinExistence type="predicted"/>
<evidence type="ECO:0000256" key="4">
    <source>
        <dbReference type="SAM" id="MobiDB-lite"/>
    </source>
</evidence>
<dbReference type="AlphaFoldDB" id="A0A7S4RFT3"/>
<feature type="repeat" description="ANK" evidence="3">
    <location>
        <begin position="273"/>
        <end position="305"/>
    </location>
</feature>
<dbReference type="PANTHER" id="PTHR24173:SF74">
    <property type="entry name" value="ANKYRIN REPEAT DOMAIN-CONTAINING PROTEIN 16"/>
    <property type="match status" value="1"/>
</dbReference>
<evidence type="ECO:0000256" key="1">
    <source>
        <dbReference type="ARBA" id="ARBA00022737"/>
    </source>
</evidence>
<keyword evidence="1" id="KW-0677">Repeat</keyword>
<feature type="region of interest" description="Disordered" evidence="4">
    <location>
        <begin position="376"/>
        <end position="414"/>
    </location>
</feature>
<evidence type="ECO:0000313" key="5">
    <source>
        <dbReference type="EMBL" id="CAE4611410.1"/>
    </source>
</evidence>
<evidence type="ECO:0000256" key="2">
    <source>
        <dbReference type="ARBA" id="ARBA00023043"/>
    </source>
</evidence>
<dbReference type="EMBL" id="HBNR01048699">
    <property type="protein sequence ID" value="CAE4611410.1"/>
    <property type="molecule type" value="Transcribed_RNA"/>
</dbReference>
<sequence>MTAGPSMARAAARGEDDDDGDPWDDWQPEEQTALDVLRAAEAAAKVAAGEDEGEEDEDDDDEWNPAEQEAAPEGAEAGAGEEEAEEEEDSDDDWAPQAQGAADVKQTEKEALAALLRPPPAPDAAPQRYETKKEADAAGKMLQELKRPPTLQEAKAEIPRGPDVDVDNLPAPSYRPMSQEEGIEMVRKGATVNYHGMHGRTPLHKAVENAFPLLVKEICDSGGDPDIRDNYGETPLLLLAHCGPWNDFPKARRAECIQMLLSCGADVHAVNPRGRGVLHLACQENDFQAIETCIEGMADVNTQDLAGFTPLMWAAGRNGAESVKMLLDYEADMNIKAARGQTAMTFALTNGCSAIVDILEKHQMIRDAEEAKRIKERGERRGDVEQEEVDESLQLPRPEWACKRERPEEVEPYQGRRVYMQAKPDRHSNVYVQES</sequence>
<feature type="compositionally biased region" description="Acidic residues" evidence="4">
    <location>
        <begin position="79"/>
        <end position="94"/>
    </location>
</feature>
<dbReference type="PROSITE" id="PS50297">
    <property type="entry name" value="ANK_REP_REGION"/>
    <property type="match status" value="2"/>
</dbReference>
<name>A0A7S4RFT3_9DINO</name>
<reference evidence="5" key="1">
    <citation type="submission" date="2021-01" db="EMBL/GenBank/DDBJ databases">
        <authorList>
            <person name="Corre E."/>
            <person name="Pelletier E."/>
            <person name="Niang G."/>
            <person name="Scheremetjew M."/>
            <person name="Finn R."/>
            <person name="Kale V."/>
            <person name="Holt S."/>
            <person name="Cochrane G."/>
            <person name="Meng A."/>
            <person name="Brown T."/>
            <person name="Cohen L."/>
        </authorList>
    </citation>
    <scope>NUCLEOTIDE SEQUENCE</scope>
    <source>
        <strain evidence="5">CCMP3105</strain>
    </source>
</reference>
<accession>A0A7S4RFT3</accession>
<dbReference type="PANTHER" id="PTHR24173">
    <property type="entry name" value="ANKYRIN REPEAT CONTAINING"/>
    <property type="match status" value="1"/>
</dbReference>
<keyword evidence="2 3" id="KW-0040">ANK repeat</keyword>
<dbReference type="InterPro" id="IPR036770">
    <property type="entry name" value="Ankyrin_rpt-contain_sf"/>
</dbReference>
<feature type="compositionally biased region" description="Acidic residues" evidence="4">
    <location>
        <begin position="15"/>
        <end position="28"/>
    </location>
</feature>
<gene>
    <name evidence="5" type="ORF">AMON00008_LOCUS34013</name>
</gene>
<dbReference type="SMART" id="SM00248">
    <property type="entry name" value="ANK"/>
    <property type="match status" value="5"/>
</dbReference>
<feature type="compositionally biased region" description="Basic and acidic residues" evidence="4">
    <location>
        <begin position="400"/>
        <end position="409"/>
    </location>
</feature>
<protein>
    <submittedName>
        <fullName evidence="5">Uncharacterized protein</fullName>
    </submittedName>
</protein>
<feature type="compositionally biased region" description="Acidic residues" evidence="4">
    <location>
        <begin position="49"/>
        <end position="64"/>
    </location>
</feature>
<evidence type="ECO:0000256" key="3">
    <source>
        <dbReference type="PROSITE-ProRule" id="PRU00023"/>
    </source>
</evidence>
<feature type="repeat" description="ANK" evidence="3">
    <location>
        <begin position="306"/>
        <end position="338"/>
    </location>
</feature>
<dbReference type="Gene3D" id="1.25.40.20">
    <property type="entry name" value="Ankyrin repeat-containing domain"/>
    <property type="match status" value="1"/>
</dbReference>
<dbReference type="Pfam" id="PF00023">
    <property type="entry name" value="Ank"/>
    <property type="match status" value="1"/>
</dbReference>
<feature type="region of interest" description="Disordered" evidence="4">
    <location>
        <begin position="1"/>
        <end position="136"/>
    </location>
</feature>
<organism evidence="5">
    <name type="scientific">Alexandrium monilatum</name>
    <dbReference type="NCBI Taxonomy" id="311494"/>
    <lineage>
        <taxon>Eukaryota</taxon>
        <taxon>Sar</taxon>
        <taxon>Alveolata</taxon>
        <taxon>Dinophyceae</taxon>
        <taxon>Gonyaulacales</taxon>
        <taxon>Pyrocystaceae</taxon>
        <taxon>Alexandrium</taxon>
    </lineage>
</organism>
<dbReference type="PROSITE" id="PS50088">
    <property type="entry name" value="ANK_REPEAT"/>
    <property type="match status" value="3"/>
</dbReference>
<dbReference type="InterPro" id="IPR002110">
    <property type="entry name" value="Ankyrin_rpt"/>
</dbReference>